<name>A0A0A9Y5S0_LYGHE</name>
<reference evidence="4" key="1">
    <citation type="journal article" date="2014" name="PLoS ONE">
        <title>Transcriptome-Based Identification of ABC Transporters in the Western Tarnished Plant Bug Lygus hesperus.</title>
        <authorList>
            <person name="Hull J.J."/>
            <person name="Chaney K."/>
            <person name="Geib S.M."/>
            <person name="Fabrick J.A."/>
            <person name="Brent C.S."/>
            <person name="Walsh D."/>
            <person name="Lavine L.C."/>
        </authorList>
    </citation>
    <scope>NUCLEOTIDE SEQUENCE</scope>
</reference>
<dbReference type="PANTHER" id="PTHR10416">
    <property type="entry name" value="DNA POLYMERASE DELTA SUBUNIT 2"/>
    <property type="match status" value="1"/>
</dbReference>
<dbReference type="Pfam" id="PF04042">
    <property type="entry name" value="DNA_pol_E_B"/>
    <property type="match status" value="1"/>
</dbReference>
<evidence type="ECO:0000259" key="3">
    <source>
        <dbReference type="Pfam" id="PF04042"/>
    </source>
</evidence>
<dbReference type="AlphaFoldDB" id="A0A0A9Y5S0"/>
<dbReference type="InterPro" id="IPR024826">
    <property type="entry name" value="DNA_pol_delta/II_ssu"/>
</dbReference>
<evidence type="ECO:0000313" key="4">
    <source>
        <dbReference type="EMBL" id="JAG26976.1"/>
    </source>
</evidence>
<proteinExistence type="inferred from homology"/>
<accession>A0A0A9Y5S0</accession>
<evidence type="ECO:0000256" key="2">
    <source>
        <dbReference type="ARBA" id="ARBA00022705"/>
    </source>
</evidence>
<organism evidence="4">
    <name type="scientific">Lygus hesperus</name>
    <name type="common">Western plant bug</name>
    <dbReference type="NCBI Taxonomy" id="30085"/>
    <lineage>
        <taxon>Eukaryota</taxon>
        <taxon>Metazoa</taxon>
        <taxon>Ecdysozoa</taxon>
        <taxon>Arthropoda</taxon>
        <taxon>Hexapoda</taxon>
        <taxon>Insecta</taxon>
        <taxon>Pterygota</taxon>
        <taxon>Neoptera</taxon>
        <taxon>Paraneoptera</taxon>
        <taxon>Hemiptera</taxon>
        <taxon>Heteroptera</taxon>
        <taxon>Panheteroptera</taxon>
        <taxon>Cimicomorpha</taxon>
        <taxon>Miridae</taxon>
        <taxon>Mirini</taxon>
        <taxon>Lygus</taxon>
    </lineage>
</organism>
<sequence>MSSARLLTHVSTIPILKTILCRTSNSNCSTPSWPSSPPPLQLSWFQVSTILQMLCSLRVLSILVFCHSPPPCRLSLFTQTPCSVCMVRNSHVRLFAHTHIHITACTHATVCTGKYSIVLTDGSNINDICRFSTLTPLRAMAWCLRFRHLFPTAPDTLPCFPSRNSDPLILTTVPDIFVAANQRDFLYEIYHDTSGKKVLLITLPAFSQSQIAICVQFSTLTVSVLGC</sequence>
<dbReference type="EMBL" id="GBHO01016628">
    <property type="protein sequence ID" value="JAG26976.1"/>
    <property type="molecule type" value="Transcribed_RNA"/>
</dbReference>
<dbReference type="GO" id="GO:0043625">
    <property type="term" value="C:delta DNA polymerase complex"/>
    <property type="evidence" value="ECO:0007669"/>
    <property type="project" value="TreeGrafter"/>
</dbReference>
<reference evidence="4" key="2">
    <citation type="submission" date="2014-07" db="EMBL/GenBank/DDBJ databases">
        <authorList>
            <person name="Hull J."/>
        </authorList>
    </citation>
    <scope>NUCLEOTIDE SEQUENCE</scope>
</reference>
<dbReference type="InterPro" id="IPR007185">
    <property type="entry name" value="DNA_pol_a/d/e_bsu"/>
</dbReference>
<dbReference type="GO" id="GO:0006271">
    <property type="term" value="P:DNA strand elongation involved in DNA replication"/>
    <property type="evidence" value="ECO:0007669"/>
    <property type="project" value="TreeGrafter"/>
</dbReference>
<dbReference type="GO" id="GO:0003677">
    <property type="term" value="F:DNA binding"/>
    <property type="evidence" value="ECO:0007669"/>
    <property type="project" value="InterPro"/>
</dbReference>
<protein>
    <submittedName>
        <fullName evidence="4">DNA polymerase delta small subunit</fullName>
    </submittedName>
</protein>
<evidence type="ECO:0000256" key="1">
    <source>
        <dbReference type="ARBA" id="ARBA00006035"/>
    </source>
</evidence>
<gene>
    <name evidence="4" type="ORF">CM83_5932</name>
</gene>
<comment type="similarity">
    <text evidence="1">Belongs to the DNA polymerase delta/II small subunit family.</text>
</comment>
<keyword evidence="2" id="KW-0235">DNA replication</keyword>
<dbReference type="PANTHER" id="PTHR10416:SF0">
    <property type="entry name" value="DNA POLYMERASE DELTA SUBUNIT 2"/>
    <property type="match status" value="1"/>
</dbReference>
<feature type="domain" description="DNA polymerase alpha/delta/epsilon subunit B" evidence="3">
    <location>
        <begin position="84"/>
        <end position="185"/>
    </location>
</feature>
<dbReference type="Gene3D" id="3.60.21.50">
    <property type="match status" value="1"/>
</dbReference>